<evidence type="ECO:0000313" key="4">
    <source>
        <dbReference type="EMBL" id="GGI14816.1"/>
    </source>
</evidence>
<feature type="compositionally biased region" description="Basic and acidic residues" evidence="1">
    <location>
        <begin position="28"/>
        <end position="43"/>
    </location>
</feature>
<dbReference type="Gene3D" id="1.20.144.10">
    <property type="entry name" value="Phosphatidic acid phosphatase type 2/haloperoxidase"/>
    <property type="match status" value="1"/>
</dbReference>
<keyword evidence="5" id="KW-1185">Reference proteome</keyword>
<keyword evidence="2" id="KW-0812">Transmembrane</keyword>
<feature type="transmembrane region" description="Helical" evidence="2">
    <location>
        <begin position="201"/>
        <end position="219"/>
    </location>
</feature>
<comment type="caution">
    <text evidence="4">The sequence shown here is derived from an EMBL/GenBank/DDBJ whole genome shotgun (WGS) entry which is preliminary data.</text>
</comment>
<feature type="region of interest" description="Disordered" evidence="1">
    <location>
        <begin position="1"/>
        <end position="43"/>
    </location>
</feature>
<organism evidence="4 5">
    <name type="scientific">Galliscardovia ingluviei</name>
    <dbReference type="NCBI Taxonomy" id="1769422"/>
    <lineage>
        <taxon>Bacteria</taxon>
        <taxon>Bacillati</taxon>
        <taxon>Actinomycetota</taxon>
        <taxon>Actinomycetes</taxon>
        <taxon>Bifidobacteriales</taxon>
        <taxon>Bifidobacteriaceae</taxon>
        <taxon>Galliscardovia</taxon>
    </lineage>
</organism>
<dbReference type="Proteomes" id="UP000619536">
    <property type="component" value="Unassembled WGS sequence"/>
</dbReference>
<keyword evidence="2" id="KW-0472">Membrane</keyword>
<feature type="domain" description="Phosphatidic acid phosphatase type 2/haloperoxidase" evidence="3">
    <location>
        <begin position="199"/>
        <end position="308"/>
    </location>
</feature>
<reference evidence="4" key="1">
    <citation type="journal article" date="2014" name="Int. J. Syst. Evol. Microbiol.">
        <title>Complete genome sequence of Corynebacterium casei LMG S-19264T (=DSM 44701T), isolated from a smear-ripened cheese.</title>
        <authorList>
            <consortium name="US DOE Joint Genome Institute (JGI-PGF)"/>
            <person name="Walter F."/>
            <person name="Albersmeier A."/>
            <person name="Kalinowski J."/>
            <person name="Ruckert C."/>
        </authorList>
    </citation>
    <scope>NUCLEOTIDE SEQUENCE</scope>
    <source>
        <strain evidence="4">CCM 8606</strain>
    </source>
</reference>
<dbReference type="InterPro" id="IPR036938">
    <property type="entry name" value="PAP2/HPO_sf"/>
</dbReference>
<feature type="transmembrane region" description="Helical" evidence="2">
    <location>
        <begin position="370"/>
        <end position="390"/>
    </location>
</feature>
<evidence type="ECO:0000256" key="2">
    <source>
        <dbReference type="SAM" id="Phobius"/>
    </source>
</evidence>
<keyword evidence="2" id="KW-1133">Transmembrane helix</keyword>
<sequence>MHHSEEQAKQQPIDSSAPVPAPPAMRDATAEPHDITESHHAATQDTAVHADADMRAHSPSSATLDDTAHANEQVPASVGAFPDLTFAPSVTTMSEASEHDPLQRRPKVITLCVSAVFGVLFLALAAGCWWLLVRTLAGQQLDNMVLEGFADNLPLVLRLPARALAVSFAVGPVSISVSLILDVVIGVLALGIVCVRKRWRLLVQIVVFATIAISAAEVLKRVLPRTMMDNSTLSPAVNTSPSGHVAIAAVSVCALLCVVPRVWRALCAVFATLYTAEVAFSVIVGGFHRPGDTIAAMLLVFGLACLMLCATGGSGMDAPGTRLSSASIQIVASLMITIGVCALMYAGYVLYQLAPGIMFHAMWATWASHIAMNFIGLALPSLGFGIILALRHATASPLSRLGMLGAPPAPPSRKSASR</sequence>
<evidence type="ECO:0000259" key="3">
    <source>
        <dbReference type="SMART" id="SM00014"/>
    </source>
</evidence>
<dbReference type="CDD" id="cd01610">
    <property type="entry name" value="PAP2_like"/>
    <property type="match status" value="1"/>
</dbReference>
<evidence type="ECO:0000313" key="5">
    <source>
        <dbReference type="Proteomes" id="UP000619536"/>
    </source>
</evidence>
<feature type="transmembrane region" description="Helical" evidence="2">
    <location>
        <begin position="294"/>
        <end position="316"/>
    </location>
</feature>
<feature type="transmembrane region" description="Helical" evidence="2">
    <location>
        <begin position="239"/>
        <end position="259"/>
    </location>
</feature>
<dbReference type="EMBL" id="BMDH01000003">
    <property type="protein sequence ID" value="GGI14816.1"/>
    <property type="molecule type" value="Genomic_DNA"/>
</dbReference>
<dbReference type="Pfam" id="PF01569">
    <property type="entry name" value="PAP2"/>
    <property type="match status" value="1"/>
</dbReference>
<gene>
    <name evidence="4" type="ORF">GCM10007377_12810</name>
</gene>
<feature type="transmembrane region" description="Helical" evidence="2">
    <location>
        <begin position="266"/>
        <end position="288"/>
    </location>
</feature>
<feature type="transmembrane region" description="Helical" evidence="2">
    <location>
        <begin position="163"/>
        <end position="194"/>
    </location>
</feature>
<dbReference type="SMART" id="SM00014">
    <property type="entry name" value="acidPPc"/>
    <property type="match status" value="1"/>
</dbReference>
<proteinExistence type="predicted"/>
<feature type="transmembrane region" description="Helical" evidence="2">
    <location>
        <begin position="328"/>
        <end position="350"/>
    </location>
</feature>
<protein>
    <submittedName>
        <fullName evidence="4">ABC transporter</fullName>
    </submittedName>
</protein>
<name>A0A8J3AQC8_9BIFI</name>
<dbReference type="SUPFAM" id="SSF48317">
    <property type="entry name" value="Acid phosphatase/Vanadium-dependent haloperoxidase"/>
    <property type="match status" value="1"/>
</dbReference>
<dbReference type="RefSeq" id="WP_188355448.1">
    <property type="nucleotide sequence ID" value="NZ_BMDH01000003.1"/>
</dbReference>
<dbReference type="AlphaFoldDB" id="A0A8J3AQC8"/>
<accession>A0A8J3AQC8</accession>
<feature type="transmembrane region" description="Helical" evidence="2">
    <location>
        <begin position="108"/>
        <end position="132"/>
    </location>
</feature>
<evidence type="ECO:0000256" key="1">
    <source>
        <dbReference type="SAM" id="MobiDB-lite"/>
    </source>
</evidence>
<reference evidence="4" key="2">
    <citation type="submission" date="2020-09" db="EMBL/GenBank/DDBJ databases">
        <authorList>
            <person name="Sun Q."/>
            <person name="Sedlacek I."/>
        </authorList>
    </citation>
    <scope>NUCLEOTIDE SEQUENCE</scope>
    <source>
        <strain evidence="4">CCM 8606</strain>
    </source>
</reference>
<dbReference type="InterPro" id="IPR000326">
    <property type="entry name" value="PAP2/HPO"/>
</dbReference>